<evidence type="ECO:0000313" key="1">
    <source>
        <dbReference type="EMBL" id="DAE05562.1"/>
    </source>
</evidence>
<proteinExistence type="predicted"/>
<reference evidence="1" key="1">
    <citation type="journal article" date="2021" name="Proc. Natl. Acad. Sci. U.S.A.">
        <title>A Catalog of Tens of Thousands of Viruses from Human Metagenomes Reveals Hidden Associations with Chronic Diseases.</title>
        <authorList>
            <person name="Tisza M.J."/>
            <person name="Buck C.B."/>
        </authorList>
    </citation>
    <scope>NUCLEOTIDE SEQUENCE</scope>
    <source>
        <strain evidence="1">CtuQh21</strain>
    </source>
</reference>
<dbReference type="EMBL" id="BK015412">
    <property type="protein sequence ID" value="DAE05562.1"/>
    <property type="molecule type" value="Genomic_DNA"/>
</dbReference>
<accession>A0A8S5PF11</accession>
<protein>
    <submittedName>
        <fullName evidence="1">Uncharacterized protein</fullName>
    </submittedName>
</protein>
<name>A0A8S5PF11_9CAUD</name>
<sequence length="68" mass="7568">MISKSLSLISSSFFFSTTDFPLLHQPLPPHEGFFLPVQVYFAFLIHSIAWSRFFPSASSAAISLALFA</sequence>
<organism evidence="1">
    <name type="scientific">Podoviridae sp. ctuQh21</name>
    <dbReference type="NCBI Taxonomy" id="2825284"/>
    <lineage>
        <taxon>Viruses</taxon>
        <taxon>Duplodnaviria</taxon>
        <taxon>Heunggongvirae</taxon>
        <taxon>Uroviricota</taxon>
        <taxon>Caudoviricetes</taxon>
    </lineage>
</organism>